<keyword evidence="6" id="KW-0479">Metal-binding</keyword>
<dbReference type="GO" id="GO:0004656">
    <property type="term" value="F:procollagen-proline 4-dioxygenase activity"/>
    <property type="evidence" value="ECO:0007669"/>
    <property type="project" value="UniProtKB-EC"/>
</dbReference>
<keyword evidence="11" id="KW-0408">Iron</keyword>
<feature type="chain" id="PRO_5006454573" description="procollagen-proline 4-dioxygenase" evidence="13">
    <location>
        <begin position="22"/>
        <end position="540"/>
    </location>
</feature>
<keyword evidence="8" id="KW-0847">Vitamin C</keyword>
<dbReference type="InterPro" id="IPR006620">
    <property type="entry name" value="Pro_4_hyd_alph"/>
</dbReference>
<evidence type="ECO:0000256" key="2">
    <source>
        <dbReference type="ARBA" id="ARBA00002035"/>
    </source>
</evidence>
<dbReference type="InterPro" id="IPR011990">
    <property type="entry name" value="TPR-like_helical_dom_sf"/>
</dbReference>
<comment type="cofactor">
    <cofactor evidence="1">
        <name>L-ascorbate</name>
        <dbReference type="ChEBI" id="CHEBI:38290"/>
    </cofactor>
</comment>
<evidence type="ECO:0000256" key="6">
    <source>
        <dbReference type="ARBA" id="ARBA00022723"/>
    </source>
</evidence>
<dbReference type="GO" id="GO:0031418">
    <property type="term" value="F:L-ascorbic acid binding"/>
    <property type="evidence" value="ECO:0007669"/>
    <property type="project" value="UniProtKB-KW"/>
</dbReference>
<protein>
    <recommendedName>
        <fullName evidence="5">procollagen-proline 4-dioxygenase</fullName>
        <ecNumber evidence="5">1.14.11.2</ecNumber>
    </recommendedName>
</protein>
<dbReference type="AlphaFoldDB" id="B3M890"/>
<keyword evidence="16" id="KW-1185">Reference proteome</keyword>
<dbReference type="KEGG" id="dan:6506272"/>
<evidence type="ECO:0000256" key="7">
    <source>
        <dbReference type="ARBA" id="ARBA00022824"/>
    </source>
</evidence>
<keyword evidence="9" id="KW-0223">Dioxygenase</keyword>
<dbReference type="InterPro" id="IPR013547">
    <property type="entry name" value="P4H_N"/>
</dbReference>
<dbReference type="Proteomes" id="UP000007801">
    <property type="component" value="Unassembled WGS sequence"/>
</dbReference>
<organism evidence="15 16">
    <name type="scientific">Drosophila ananassae</name>
    <name type="common">Fruit fly</name>
    <dbReference type="NCBI Taxonomy" id="7217"/>
    <lineage>
        <taxon>Eukaryota</taxon>
        <taxon>Metazoa</taxon>
        <taxon>Ecdysozoa</taxon>
        <taxon>Arthropoda</taxon>
        <taxon>Hexapoda</taxon>
        <taxon>Insecta</taxon>
        <taxon>Pterygota</taxon>
        <taxon>Neoptera</taxon>
        <taxon>Endopterygota</taxon>
        <taxon>Diptera</taxon>
        <taxon>Brachycera</taxon>
        <taxon>Muscomorpha</taxon>
        <taxon>Ephydroidea</taxon>
        <taxon>Drosophilidae</taxon>
        <taxon>Drosophila</taxon>
        <taxon>Sophophora</taxon>
    </lineage>
</organism>
<evidence type="ECO:0000256" key="13">
    <source>
        <dbReference type="SAM" id="SignalP"/>
    </source>
</evidence>
<gene>
    <name evidence="15" type="primary">Dana\GF23631</name>
    <name evidence="15" type="synonym">dana_GLEANR_8416</name>
    <name evidence="15" type="ORF">GF23631</name>
</gene>
<keyword evidence="13" id="KW-0732">Signal</keyword>
<dbReference type="OrthoDB" id="420380at2759"/>
<dbReference type="eggNOG" id="KOG1591">
    <property type="taxonomic scope" value="Eukaryota"/>
</dbReference>
<evidence type="ECO:0000256" key="10">
    <source>
        <dbReference type="ARBA" id="ARBA00023002"/>
    </source>
</evidence>
<feature type="domain" description="Fe2OG dioxygenase" evidence="14">
    <location>
        <begin position="419"/>
        <end position="529"/>
    </location>
</feature>
<evidence type="ECO:0000256" key="3">
    <source>
        <dbReference type="ARBA" id="ARBA00004319"/>
    </source>
</evidence>
<dbReference type="Pfam" id="PF13640">
    <property type="entry name" value="2OG-FeII_Oxy_3"/>
    <property type="match status" value="1"/>
</dbReference>
<dbReference type="GO" id="GO:0005788">
    <property type="term" value="C:endoplasmic reticulum lumen"/>
    <property type="evidence" value="ECO:0007669"/>
    <property type="project" value="UniProtKB-SubCell"/>
</dbReference>
<keyword evidence="12" id="KW-0325">Glycoprotein</keyword>
<proteinExistence type="inferred from homology"/>
<dbReference type="Gene3D" id="2.60.120.620">
    <property type="entry name" value="q2cbj1_9rhob like domain"/>
    <property type="match status" value="1"/>
</dbReference>
<evidence type="ECO:0000313" key="15">
    <source>
        <dbReference type="EMBL" id="EDV41029.2"/>
    </source>
</evidence>
<name>B3M890_DROAN</name>
<dbReference type="Gene3D" id="1.25.40.10">
    <property type="entry name" value="Tetratricopeptide repeat domain"/>
    <property type="match status" value="1"/>
</dbReference>
<dbReference type="EMBL" id="CH902618">
    <property type="protein sequence ID" value="EDV41029.2"/>
    <property type="molecule type" value="Genomic_DNA"/>
</dbReference>
<evidence type="ECO:0000256" key="12">
    <source>
        <dbReference type="ARBA" id="ARBA00023180"/>
    </source>
</evidence>
<keyword evidence="7" id="KW-0256">Endoplasmic reticulum</keyword>
<feature type="signal peptide" evidence="13">
    <location>
        <begin position="1"/>
        <end position="21"/>
    </location>
</feature>
<dbReference type="EC" id="1.14.11.2" evidence="5"/>
<keyword evidence="10 15" id="KW-0560">Oxidoreductase</keyword>
<dbReference type="Pfam" id="PF08336">
    <property type="entry name" value="P4Ha_N"/>
    <property type="match status" value="1"/>
</dbReference>
<dbReference type="InterPro" id="IPR045054">
    <property type="entry name" value="P4HA-like"/>
</dbReference>
<dbReference type="HOGENOM" id="CLU_024155_2_0_1"/>
<evidence type="ECO:0000256" key="8">
    <source>
        <dbReference type="ARBA" id="ARBA00022896"/>
    </source>
</evidence>
<dbReference type="PANTHER" id="PTHR10869:SF244">
    <property type="entry name" value="PROLYL 4-HYDROXYLASE SUBUNIT ALPHA-2"/>
    <property type="match status" value="1"/>
</dbReference>
<comment type="similarity">
    <text evidence="4">Belongs to the P4HA family.</text>
</comment>
<dbReference type="FunFam" id="2.60.120.620:FF:000011">
    <property type="entry name" value="Prolyl alpha subunit"/>
    <property type="match status" value="1"/>
</dbReference>
<comment type="subcellular location">
    <subcellularLocation>
        <location evidence="3">Endoplasmic reticulum lumen</location>
    </subcellularLocation>
</comment>
<comment type="function">
    <text evidence="2">Catalyzes the post-translational formation of 4-hydroxyproline in -Xaa-Pro-Gly- sequences in collagens and other proteins.</text>
</comment>
<dbReference type="PROSITE" id="PS51471">
    <property type="entry name" value="FE2OG_OXY"/>
    <property type="match status" value="1"/>
</dbReference>
<dbReference type="InParanoid" id="B3M890"/>
<evidence type="ECO:0000256" key="4">
    <source>
        <dbReference type="ARBA" id="ARBA00006511"/>
    </source>
</evidence>
<evidence type="ECO:0000259" key="14">
    <source>
        <dbReference type="PROSITE" id="PS51471"/>
    </source>
</evidence>
<evidence type="ECO:0000256" key="5">
    <source>
        <dbReference type="ARBA" id="ARBA00012269"/>
    </source>
</evidence>
<evidence type="ECO:0000256" key="11">
    <source>
        <dbReference type="ARBA" id="ARBA00023004"/>
    </source>
</evidence>
<dbReference type="SMART" id="SM00702">
    <property type="entry name" value="P4Hc"/>
    <property type="match status" value="1"/>
</dbReference>
<evidence type="ECO:0000256" key="1">
    <source>
        <dbReference type="ARBA" id="ARBA00001961"/>
    </source>
</evidence>
<dbReference type="InterPro" id="IPR005123">
    <property type="entry name" value="Oxoglu/Fe-dep_dioxygenase_dom"/>
</dbReference>
<dbReference type="InterPro" id="IPR044862">
    <property type="entry name" value="Pro_4_hyd_alph_FE2OG_OXY"/>
</dbReference>
<dbReference type="FunCoup" id="B3M890">
    <property type="interactions" value="54"/>
</dbReference>
<dbReference type="GO" id="GO:0005506">
    <property type="term" value="F:iron ion binding"/>
    <property type="evidence" value="ECO:0007669"/>
    <property type="project" value="InterPro"/>
</dbReference>
<dbReference type="Gene3D" id="6.10.140.1460">
    <property type="match status" value="1"/>
</dbReference>
<reference evidence="15 16" key="1">
    <citation type="journal article" date="2007" name="Nature">
        <title>Evolution of genes and genomes on the Drosophila phylogeny.</title>
        <authorList>
            <consortium name="Drosophila 12 Genomes Consortium"/>
            <person name="Clark A.G."/>
            <person name="Eisen M.B."/>
            <person name="Smith D.R."/>
            <person name="Bergman C.M."/>
            <person name="Oliver B."/>
            <person name="Markow T.A."/>
            <person name="Kaufman T.C."/>
            <person name="Kellis M."/>
            <person name="Gelbart W."/>
            <person name="Iyer V.N."/>
            <person name="Pollard D.A."/>
            <person name="Sackton T.B."/>
            <person name="Larracuente A.M."/>
            <person name="Singh N.D."/>
            <person name="Abad J.P."/>
            <person name="Abt D.N."/>
            <person name="Adryan B."/>
            <person name="Aguade M."/>
            <person name="Akashi H."/>
            <person name="Anderson W.W."/>
            <person name="Aquadro C.F."/>
            <person name="Ardell D.H."/>
            <person name="Arguello R."/>
            <person name="Artieri C.G."/>
            <person name="Barbash D.A."/>
            <person name="Barker D."/>
            <person name="Barsanti P."/>
            <person name="Batterham P."/>
            <person name="Batzoglou S."/>
            <person name="Begun D."/>
            <person name="Bhutkar A."/>
            <person name="Blanco E."/>
            <person name="Bosak S.A."/>
            <person name="Bradley R.K."/>
            <person name="Brand A.D."/>
            <person name="Brent M.R."/>
            <person name="Brooks A.N."/>
            <person name="Brown R.H."/>
            <person name="Butlin R.K."/>
            <person name="Caggese C."/>
            <person name="Calvi B.R."/>
            <person name="Bernardo de Carvalho A."/>
            <person name="Caspi A."/>
            <person name="Castrezana S."/>
            <person name="Celniker S.E."/>
            <person name="Chang J.L."/>
            <person name="Chapple C."/>
            <person name="Chatterji S."/>
            <person name="Chinwalla A."/>
            <person name="Civetta A."/>
            <person name="Clifton S.W."/>
            <person name="Comeron J.M."/>
            <person name="Costello J.C."/>
            <person name="Coyne J.A."/>
            <person name="Daub J."/>
            <person name="David R.G."/>
            <person name="Delcher A.L."/>
            <person name="Delehaunty K."/>
            <person name="Do C.B."/>
            <person name="Ebling H."/>
            <person name="Edwards K."/>
            <person name="Eickbush T."/>
            <person name="Evans J.D."/>
            <person name="Filipski A."/>
            <person name="Findeiss S."/>
            <person name="Freyhult E."/>
            <person name="Fulton L."/>
            <person name="Fulton R."/>
            <person name="Garcia A.C."/>
            <person name="Gardiner A."/>
            <person name="Garfield D.A."/>
            <person name="Garvin B.E."/>
            <person name="Gibson G."/>
            <person name="Gilbert D."/>
            <person name="Gnerre S."/>
            <person name="Godfrey J."/>
            <person name="Good R."/>
            <person name="Gotea V."/>
            <person name="Gravely B."/>
            <person name="Greenberg A.J."/>
            <person name="Griffiths-Jones S."/>
            <person name="Gross S."/>
            <person name="Guigo R."/>
            <person name="Gustafson E.A."/>
            <person name="Haerty W."/>
            <person name="Hahn M.W."/>
            <person name="Halligan D.L."/>
            <person name="Halpern A.L."/>
            <person name="Halter G.M."/>
            <person name="Han M.V."/>
            <person name="Heger A."/>
            <person name="Hillier L."/>
            <person name="Hinrichs A.S."/>
            <person name="Holmes I."/>
            <person name="Hoskins R.A."/>
            <person name="Hubisz M.J."/>
            <person name="Hultmark D."/>
            <person name="Huntley M.A."/>
            <person name="Jaffe D.B."/>
            <person name="Jagadeeshan S."/>
            <person name="Jeck W.R."/>
            <person name="Johnson J."/>
            <person name="Jones C.D."/>
            <person name="Jordan W.C."/>
            <person name="Karpen G.H."/>
            <person name="Kataoka E."/>
            <person name="Keightley P.D."/>
            <person name="Kheradpour P."/>
            <person name="Kirkness E.F."/>
            <person name="Koerich L.B."/>
            <person name="Kristiansen K."/>
            <person name="Kudrna D."/>
            <person name="Kulathinal R.J."/>
            <person name="Kumar S."/>
            <person name="Kwok R."/>
            <person name="Lander E."/>
            <person name="Langley C.H."/>
            <person name="Lapoint R."/>
            <person name="Lazzaro B.P."/>
            <person name="Lee S.J."/>
            <person name="Levesque L."/>
            <person name="Li R."/>
            <person name="Lin C.F."/>
            <person name="Lin M.F."/>
            <person name="Lindblad-Toh K."/>
            <person name="Llopart A."/>
            <person name="Long M."/>
            <person name="Low L."/>
            <person name="Lozovsky E."/>
            <person name="Lu J."/>
            <person name="Luo M."/>
            <person name="Machado C.A."/>
            <person name="Makalowski W."/>
            <person name="Marzo M."/>
            <person name="Matsuda M."/>
            <person name="Matzkin L."/>
            <person name="McAllister B."/>
            <person name="McBride C.S."/>
            <person name="McKernan B."/>
            <person name="McKernan K."/>
            <person name="Mendez-Lago M."/>
            <person name="Minx P."/>
            <person name="Mollenhauer M.U."/>
            <person name="Montooth K."/>
            <person name="Mount S.M."/>
            <person name="Mu X."/>
            <person name="Myers E."/>
            <person name="Negre B."/>
            <person name="Newfeld S."/>
            <person name="Nielsen R."/>
            <person name="Noor M.A."/>
            <person name="O'Grady P."/>
            <person name="Pachter L."/>
            <person name="Papaceit M."/>
            <person name="Parisi M.J."/>
            <person name="Parisi M."/>
            <person name="Parts L."/>
            <person name="Pedersen J.S."/>
            <person name="Pesole G."/>
            <person name="Phillippy A.M."/>
            <person name="Ponting C.P."/>
            <person name="Pop M."/>
            <person name="Porcelli D."/>
            <person name="Powell J.R."/>
            <person name="Prohaska S."/>
            <person name="Pruitt K."/>
            <person name="Puig M."/>
            <person name="Quesneville H."/>
            <person name="Ram K.R."/>
            <person name="Rand D."/>
            <person name="Rasmussen M.D."/>
            <person name="Reed L.K."/>
            <person name="Reenan R."/>
            <person name="Reily A."/>
            <person name="Remington K.A."/>
            <person name="Rieger T.T."/>
            <person name="Ritchie M.G."/>
            <person name="Robin C."/>
            <person name="Rogers Y.H."/>
            <person name="Rohde C."/>
            <person name="Rozas J."/>
            <person name="Rubenfield M.J."/>
            <person name="Ruiz A."/>
            <person name="Russo S."/>
            <person name="Salzberg S.L."/>
            <person name="Sanchez-Gracia A."/>
            <person name="Saranga D.J."/>
            <person name="Sato H."/>
            <person name="Schaeffer S.W."/>
            <person name="Schatz M.C."/>
            <person name="Schlenke T."/>
            <person name="Schwartz R."/>
            <person name="Segarra C."/>
            <person name="Singh R.S."/>
            <person name="Sirot L."/>
            <person name="Sirota M."/>
            <person name="Sisneros N.B."/>
            <person name="Smith C.D."/>
            <person name="Smith T.F."/>
            <person name="Spieth J."/>
            <person name="Stage D.E."/>
            <person name="Stark A."/>
            <person name="Stephan W."/>
            <person name="Strausberg R.L."/>
            <person name="Strempel S."/>
            <person name="Sturgill D."/>
            <person name="Sutton G."/>
            <person name="Sutton G.G."/>
            <person name="Tao W."/>
            <person name="Teichmann S."/>
            <person name="Tobari Y.N."/>
            <person name="Tomimura Y."/>
            <person name="Tsolas J.M."/>
            <person name="Valente V.L."/>
            <person name="Venter E."/>
            <person name="Venter J.C."/>
            <person name="Vicario S."/>
            <person name="Vieira F.G."/>
            <person name="Vilella A.J."/>
            <person name="Villasante A."/>
            <person name="Walenz B."/>
            <person name="Wang J."/>
            <person name="Wasserman M."/>
            <person name="Watts T."/>
            <person name="Wilson D."/>
            <person name="Wilson R.K."/>
            <person name="Wing R.A."/>
            <person name="Wolfner M.F."/>
            <person name="Wong A."/>
            <person name="Wong G.K."/>
            <person name="Wu C.I."/>
            <person name="Wu G."/>
            <person name="Yamamoto D."/>
            <person name="Yang H.P."/>
            <person name="Yang S.P."/>
            <person name="Yorke J.A."/>
            <person name="Yoshida K."/>
            <person name="Zdobnov E."/>
            <person name="Zhang P."/>
            <person name="Zhang Y."/>
            <person name="Zimin A.V."/>
            <person name="Baldwin J."/>
            <person name="Abdouelleil A."/>
            <person name="Abdulkadir J."/>
            <person name="Abebe A."/>
            <person name="Abera B."/>
            <person name="Abreu J."/>
            <person name="Acer S.C."/>
            <person name="Aftuck L."/>
            <person name="Alexander A."/>
            <person name="An P."/>
            <person name="Anderson E."/>
            <person name="Anderson S."/>
            <person name="Arachi H."/>
            <person name="Azer M."/>
            <person name="Bachantsang P."/>
            <person name="Barry A."/>
            <person name="Bayul T."/>
            <person name="Berlin A."/>
            <person name="Bessette D."/>
            <person name="Bloom T."/>
            <person name="Blye J."/>
            <person name="Boguslavskiy L."/>
            <person name="Bonnet C."/>
            <person name="Boukhgalter B."/>
            <person name="Bourzgui I."/>
            <person name="Brown A."/>
            <person name="Cahill P."/>
            <person name="Channer S."/>
            <person name="Cheshatsang Y."/>
            <person name="Chuda L."/>
            <person name="Citroen M."/>
            <person name="Collymore A."/>
            <person name="Cooke P."/>
            <person name="Costello M."/>
            <person name="D'Aco K."/>
            <person name="Daza R."/>
            <person name="De Haan G."/>
            <person name="DeGray S."/>
            <person name="DeMaso C."/>
            <person name="Dhargay N."/>
            <person name="Dooley K."/>
            <person name="Dooley E."/>
            <person name="Doricent M."/>
            <person name="Dorje P."/>
            <person name="Dorjee K."/>
            <person name="Dupes A."/>
            <person name="Elong R."/>
            <person name="Falk J."/>
            <person name="Farina A."/>
            <person name="Faro S."/>
            <person name="Ferguson D."/>
            <person name="Fisher S."/>
            <person name="Foley C.D."/>
            <person name="Franke A."/>
            <person name="Friedrich D."/>
            <person name="Gadbois L."/>
            <person name="Gearin G."/>
            <person name="Gearin C.R."/>
            <person name="Giannoukos G."/>
            <person name="Goode T."/>
            <person name="Graham J."/>
            <person name="Grandbois E."/>
            <person name="Grewal S."/>
            <person name="Gyaltsen K."/>
            <person name="Hafez N."/>
            <person name="Hagos B."/>
            <person name="Hall J."/>
            <person name="Henson C."/>
            <person name="Hollinger A."/>
            <person name="Honan T."/>
            <person name="Huard M.D."/>
            <person name="Hughes L."/>
            <person name="Hurhula B."/>
            <person name="Husby M.E."/>
            <person name="Kamat A."/>
            <person name="Kanga B."/>
            <person name="Kashin S."/>
            <person name="Khazanovich D."/>
            <person name="Kisner P."/>
            <person name="Lance K."/>
            <person name="Lara M."/>
            <person name="Lee W."/>
            <person name="Lennon N."/>
            <person name="Letendre F."/>
            <person name="LeVine R."/>
            <person name="Lipovsky A."/>
            <person name="Liu X."/>
            <person name="Liu J."/>
            <person name="Liu S."/>
            <person name="Lokyitsang T."/>
            <person name="Lokyitsang Y."/>
            <person name="Lubonja R."/>
            <person name="Lui A."/>
            <person name="MacDonald P."/>
            <person name="Magnisalis V."/>
            <person name="Maru K."/>
            <person name="Matthews C."/>
            <person name="McCusker W."/>
            <person name="McDonough S."/>
            <person name="Mehta T."/>
            <person name="Meldrim J."/>
            <person name="Meneus L."/>
            <person name="Mihai O."/>
            <person name="Mihalev A."/>
            <person name="Mihova T."/>
            <person name="Mittelman R."/>
            <person name="Mlenga V."/>
            <person name="Montmayeur A."/>
            <person name="Mulrain L."/>
            <person name="Navidi A."/>
            <person name="Naylor J."/>
            <person name="Negash T."/>
            <person name="Nguyen T."/>
            <person name="Nguyen N."/>
            <person name="Nicol R."/>
            <person name="Norbu C."/>
            <person name="Norbu N."/>
            <person name="Novod N."/>
            <person name="O'Neill B."/>
            <person name="Osman S."/>
            <person name="Markiewicz E."/>
            <person name="Oyono O.L."/>
            <person name="Patti C."/>
            <person name="Phunkhang P."/>
            <person name="Pierre F."/>
            <person name="Priest M."/>
            <person name="Raghuraman S."/>
            <person name="Rege F."/>
            <person name="Reyes R."/>
            <person name="Rise C."/>
            <person name="Rogov P."/>
            <person name="Ross K."/>
            <person name="Ryan E."/>
            <person name="Settipalli S."/>
            <person name="Shea T."/>
            <person name="Sherpa N."/>
            <person name="Shi L."/>
            <person name="Shih D."/>
            <person name="Sparrow T."/>
            <person name="Spaulding J."/>
            <person name="Stalker J."/>
            <person name="Stange-Thomann N."/>
            <person name="Stavropoulos S."/>
            <person name="Stone C."/>
            <person name="Strader C."/>
            <person name="Tesfaye S."/>
            <person name="Thomson T."/>
            <person name="Thoulutsang Y."/>
            <person name="Thoulutsang D."/>
            <person name="Topham K."/>
            <person name="Topping I."/>
            <person name="Tsamla T."/>
            <person name="Vassiliev H."/>
            <person name="Vo A."/>
            <person name="Wangchuk T."/>
            <person name="Wangdi T."/>
            <person name="Weiand M."/>
            <person name="Wilkinson J."/>
            <person name="Wilson A."/>
            <person name="Yadav S."/>
            <person name="Young G."/>
            <person name="Yu Q."/>
            <person name="Zembek L."/>
            <person name="Zhong D."/>
            <person name="Zimmer A."/>
            <person name="Zwirko Z."/>
            <person name="Jaffe D.B."/>
            <person name="Alvarez P."/>
            <person name="Brockman W."/>
            <person name="Butler J."/>
            <person name="Chin C."/>
            <person name="Gnerre S."/>
            <person name="Grabherr M."/>
            <person name="Kleber M."/>
            <person name="Mauceli E."/>
            <person name="MacCallum I."/>
        </authorList>
    </citation>
    <scope>NUCLEOTIDE SEQUENCE [LARGE SCALE GENOMIC DNA]</scope>
    <source>
        <strain evidence="16">Tucson 14024-0371.13</strain>
    </source>
</reference>
<evidence type="ECO:0000313" key="16">
    <source>
        <dbReference type="Proteomes" id="UP000007801"/>
    </source>
</evidence>
<sequence>MKWFSFQLPFLLFLYFSQVICFEKLENHEDSIIYSTSVMSMVKILELEESLKTNLEVYVNEMQHKLDLIKVFQESIKRDKFKTLEEKEEYMGNPLNSYPMLRRLNQDWPKWLRYLKLGISSKNIKEMESLLQSSPSNEDLQVALKGMSRIEQFYNQHAEDLTKGFLLGKKFDSQLNSPDCVALGDFYYNQTQYSDSTHWYRMALRLHKFTEGKIYEKVLHLKRKRIYKKYAKAMVQETLKLDKKKAIAKNIPELEAMAKQVAREDNYQNIKRTIDELLTGKERIFQEEAARNKRKPSNLELGCRGKWPKKPSPTLTCRYVRETHDFLKLAPLKMEFLNMQPLIVLYHDVLYEGEFKSMRDIAIFNATMGDGWTYVDFDKKGKPKRQDRVVKMITFQGTTAEFTLRINRRIADMTGLEMNENMALHLTNYGLGGHFGKHVDYVELAKRPPNFFGDLGGDRIATALLYASDVPLGGTTVFTKLKLSIEPKKGSALIWFNLNNAGDPDPMSEHSACPVVLGSRWTISKWIHERQQLFKKPCFA</sequence>
<evidence type="ECO:0000256" key="9">
    <source>
        <dbReference type="ARBA" id="ARBA00022964"/>
    </source>
</evidence>
<dbReference type="GeneID" id="6506272"/>
<dbReference type="SMR" id="B3M890"/>
<dbReference type="PANTHER" id="PTHR10869">
    <property type="entry name" value="PROLYL 4-HYDROXYLASE ALPHA SUBUNIT"/>
    <property type="match status" value="1"/>
</dbReference>
<accession>B3M890</accession>